<keyword evidence="3" id="KW-0479">Metal-binding</keyword>
<dbReference type="GO" id="GO:0016787">
    <property type="term" value="F:hydrolase activity"/>
    <property type="evidence" value="ECO:0007669"/>
    <property type="project" value="UniProtKB-KW"/>
</dbReference>
<feature type="binding site" evidence="3">
    <location>
        <position position="97"/>
    </location>
    <ligand>
        <name>substrate</name>
    </ligand>
</feature>
<dbReference type="HOGENOM" id="CLU_036110_4_0_6"/>
<feature type="binding site" evidence="3">
    <location>
        <position position="157"/>
    </location>
    <ligand>
        <name>a divalent metal cation</name>
        <dbReference type="ChEBI" id="CHEBI:60240"/>
    </ligand>
</feature>
<dbReference type="Pfam" id="PF08450">
    <property type="entry name" value="SGL"/>
    <property type="match status" value="1"/>
</dbReference>
<dbReference type="Proteomes" id="UP000029640">
    <property type="component" value="Unassembled WGS sequence"/>
</dbReference>
<keyword evidence="6" id="KW-1185">Reference proteome</keyword>
<keyword evidence="1 5" id="KW-0378">Hydrolase</keyword>
<dbReference type="eggNOG" id="COG3386">
    <property type="taxonomic scope" value="Bacteria"/>
</dbReference>
<dbReference type="SUPFAM" id="SSF63829">
    <property type="entry name" value="Calcium-dependent phosphotriesterase"/>
    <property type="match status" value="1"/>
</dbReference>
<dbReference type="InterPro" id="IPR051262">
    <property type="entry name" value="SMP-30/CGR1_Lactonase"/>
</dbReference>
<reference evidence="5 6" key="1">
    <citation type="journal article" date="2014" name="Genome Announc.">
        <title>Genome Sequence of Gammaproteobacterial Pseudohaliea rubra Type Strain DSM 19751, Isolated from Coastal Seawater of the Mediterranean Sea.</title>
        <authorList>
            <person name="Spring S."/>
            <person name="Fiebig A."/>
            <person name="Riedel T."/>
            <person name="Goker M."/>
            <person name="Klenk H.P."/>
        </authorList>
    </citation>
    <scope>NUCLEOTIDE SEQUENCE [LARGE SCALE GENOMIC DNA]</scope>
    <source>
        <strain evidence="5 6">DSM 19751</strain>
    </source>
</reference>
<gene>
    <name evidence="5" type="ORF">HRUBRA_02489</name>
</gene>
<dbReference type="AlphaFoldDB" id="A0A095VPB2"/>
<dbReference type="PANTHER" id="PTHR47572:SF4">
    <property type="entry name" value="LACTONASE DRP35"/>
    <property type="match status" value="1"/>
</dbReference>
<evidence type="ECO:0000256" key="2">
    <source>
        <dbReference type="PIRSR" id="PIRSR605511-1"/>
    </source>
</evidence>
<feature type="active site" description="Proton donor/acceptor" evidence="2">
    <location>
        <position position="204"/>
    </location>
</feature>
<dbReference type="RefSeq" id="WP_035516968.1">
    <property type="nucleotide sequence ID" value="NZ_KN234772.1"/>
</dbReference>
<evidence type="ECO:0000259" key="4">
    <source>
        <dbReference type="Pfam" id="PF08450"/>
    </source>
</evidence>
<dbReference type="Gene3D" id="2.120.10.30">
    <property type="entry name" value="TolB, C-terminal domain"/>
    <property type="match status" value="1"/>
</dbReference>
<protein>
    <submittedName>
        <fullName evidence="5">5-valerolactone hydrolase</fullName>
    </submittedName>
</protein>
<accession>A0A095VPB2</accession>
<dbReference type="InterPro" id="IPR005511">
    <property type="entry name" value="SMP-30"/>
</dbReference>
<keyword evidence="3" id="KW-0862">Zinc</keyword>
<comment type="cofactor">
    <cofactor evidence="3">
        <name>Zn(2+)</name>
        <dbReference type="ChEBI" id="CHEBI:29105"/>
    </cofactor>
    <text evidence="3">Binds 1 divalent metal cation per subunit.</text>
</comment>
<dbReference type="InterPro" id="IPR011042">
    <property type="entry name" value="6-blade_b-propeller_TolB-like"/>
</dbReference>
<dbReference type="GO" id="GO:0046872">
    <property type="term" value="F:metal ion binding"/>
    <property type="evidence" value="ECO:0007669"/>
    <property type="project" value="UniProtKB-KW"/>
</dbReference>
<organism evidence="5 6">
    <name type="scientific">Pseudohaliea rubra DSM 19751</name>
    <dbReference type="NCBI Taxonomy" id="1265313"/>
    <lineage>
        <taxon>Bacteria</taxon>
        <taxon>Pseudomonadati</taxon>
        <taxon>Pseudomonadota</taxon>
        <taxon>Gammaproteobacteria</taxon>
        <taxon>Cellvibrionales</taxon>
        <taxon>Halieaceae</taxon>
        <taxon>Pseudohaliea</taxon>
    </lineage>
</organism>
<evidence type="ECO:0000313" key="5">
    <source>
        <dbReference type="EMBL" id="KGE02953.1"/>
    </source>
</evidence>
<dbReference type="OrthoDB" id="241638at2"/>
<dbReference type="PANTHER" id="PTHR47572">
    <property type="entry name" value="LIPOPROTEIN-RELATED"/>
    <property type="match status" value="1"/>
</dbReference>
<dbReference type="EMBL" id="AUVB01000079">
    <property type="protein sequence ID" value="KGE02953.1"/>
    <property type="molecule type" value="Genomic_DNA"/>
</dbReference>
<dbReference type="PATRIC" id="fig|1265313.6.peg.2457"/>
<feature type="binding site" evidence="3">
    <location>
        <position position="115"/>
    </location>
    <ligand>
        <name>substrate</name>
    </ligand>
</feature>
<feature type="binding site" evidence="3">
    <location>
        <position position="204"/>
    </location>
    <ligand>
        <name>a divalent metal cation</name>
        <dbReference type="ChEBI" id="CHEBI:60240"/>
    </ligand>
</feature>
<dbReference type="STRING" id="1265313.HRUBRA_02489"/>
<evidence type="ECO:0000256" key="1">
    <source>
        <dbReference type="ARBA" id="ARBA00022801"/>
    </source>
</evidence>
<proteinExistence type="predicted"/>
<feature type="domain" description="SMP-30/Gluconolactonase/LRE-like region" evidence="4">
    <location>
        <begin position="13"/>
        <end position="262"/>
    </location>
</feature>
<name>A0A095VPB2_9GAMM</name>
<dbReference type="InterPro" id="IPR013658">
    <property type="entry name" value="SGL"/>
</dbReference>
<comment type="caution">
    <text evidence="5">The sequence shown here is derived from an EMBL/GenBank/DDBJ whole genome shotgun (WGS) entry which is preliminary data.</text>
</comment>
<evidence type="ECO:0000256" key="3">
    <source>
        <dbReference type="PIRSR" id="PIRSR605511-2"/>
    </source>
</evidence>
<sequence>MAKAEIVAEGLYFGEGPRWYGGRLWFSDFYERAVRSLGPDGDLRTELQLQCQPSGLGWLPDGTLLIVDMEDHRVLRHGPGGLADYASLGEHSRHLANDMVVADDGRAFVGNFGFDLDAALAERGAEAVLADHPKTNLMTVSPEGHVDLAAADLSFPNGMVITPDGATLVVAETLGLCLTAFELAADGTLTKRRVWAALEGVAADGICLDAEGCIWVANALAPECLRIAEGGEVRERVETSQNCYACMLGGDDGRDLYLVTARDSNAAVAKKNRSGRIERCRVEVPHAGRP</sequence>
<dbReference type="PRINTS" id="PR01790">
    <property type="entry name" value="SMP30FAMILY"/>
</dbReference>
<feature type="binding site" evidence="3">
    <location>
        <position position="15"/>
    </location>
    <ligand>
        <name>a divalent metal cation</name>
        <dbReference type="ChEBI" id="CHEBI:60240"/>
    </ligand>
</feature>
<evidence type="ECO:0000313" key="6">
    <source>
        <dbReference type="Proteomes" id="UP000029640"/>
    </source>
</evidence>